<dbReference type="AlphaFoldDB" id="A0A1G9JIY6"/>
<evidence type="ECO:0000313" key="3">
    <source>
        <dbReference type="Proteomes" id="UP000199068"/>
    </source>
</evidence>
<dbReference type="InterPro" id="IPR051531">
    <property type="entry name" value="N-acetyltransferase"/>
</dbReference>
<evidence type="ECO:0000313" key="2">
    <source>
        <dbReference type="EMBL" id="SDL37074.1"/>
    </source>
</evidence>
<dbReference type="InterPro" id="IPR000182">
    <property type="entry name" value="GNAT_dom"/>
</dbReference>
<dbReference type="PANTHER" id="PTHR43792:SF1">
    <property type="entry name" value="N-ACETYLTRANSFERASE DOMAIN-CONTAINING PROTEIN"/>
    <property type="match status" value="1"/>
</dbReference>
<dbReference type="Pfam" id="PF13302">
    <property type="entry name" value="Acetyltransf_3"/>
    <property type="match status" value="1"/>
</dbReference>
<protein>
    <submittedName>
        <fullName evidence="2">Ribosomal-protein-alanine N-acetyltransferase</fullName>
    </submittedName>
</protein>
<proteinExistence type="predicted"/>
<dbReference type="STRING" id="1121325.SAMN04515677_101657"/>
<keyword evidence="3" id="KW-1185">Reference proteome</keyword>
<accession>A0A1G9JIY6</accession>
<dbReference type="PROSITE" id="PS51186">
    <property type="entry name" value="GNAT"/>
    <property type="match status" value="1"/>
</dbReference>
<organism evidence="2 3">
    <name type="scientific">Romboutsia lituseburensis DSM 797</name>
    <dbReference type="NCBI Taxonomy" id="1121325"/>
    <lineage>
        <taxon>Bacteria</taxon>
        <taxon>Bacillati</taxon>
        <taxon>Bacillota</taxon>
        <taxon>Clostridia</taxon>
        <taxon>Peptostreptococcales</taxon>
        <taxon>Peptostreptococcaceae</taxon>
        <taxon>Romboutsia</taxon>
    </lineage>
</organism>
<evidence type="ECO:0000259" key="1">
    <source>
        <dbReference type="PROSITE" id="PS51186"/>
    </source>
</evidence>
<dbReference type="PANTHER" id="PTHR43792">
    <property type="entry name" value="GNAT FAMILY, PUTATIVE (AFU_ORTHOLOGUE AFUA_3G00765)-RELATED-RELATED"/>
    <property type="match status" value="1"/>
</dbReference>
<dbReference type="InterPro" id="IPR016181">
    <property type="entry name" value="Acyl_CoA_acyltransferase"/>
</dbReference>
<keyword evidence="2" id="KW-0808">Transferase</keyword>
<dbReference type="Proteomes" id="UP000199068">
    <property type="component" value="Unassembled WGS sequence"/>
</dbReference>
<dbReference type="GO" id="GO:0016747">
    <property type="term" value="F:acyltransferase activity, transferring groups other than amino-acyl groups"/>
    <property type="evidence" value="ECO:0007669"/>
    <property type="project" value="InterPro"/>
</dbReference>
<name>A0A1G9JIY6_9FIRM</name>
<dbReference type="Gene3D" id="3.40.630.30">
    <property type="match status" value="1"/>
</dbReference>
<dbReference type="EMBL" id="FNGW01000001">
    <property type="protein sequence ID" value="SDL37074.1"/>
    <property type="molecule type" value="Genomic_DNA"/>
</dbReference>
<dbReference type="SUPFAM" id="SSF55729">
    <property type="entry name" value="Acyl-CoA N-acyltransferases (Nat)"/>
    <property type="match status" value="1"/>
</dbReference>
<reference evidence="2 3" key="1">
    <citation type="submission" date="2016-10" db="EMBL/GenBank/DDBJ databases">
        <authorList>
            <person name="de Groot N.N."/>
        </authorList>
    </citation>
    <scope>NUCLEOTIDE SEQUENCE [LARGE SCALE GENOMIC DNA]</scope>
    <source>
        <strain evidence="2 3">DSM 797</strain>
    </source>
</reference>
<feature type="domain" description="N-acetyltransferase" evidence="1">
    <location>
        <begin position="14"/>
        <end position="180"/>
    </location>
</feature>
<gene>
    <name evidence="2" type="ORF">SAMN04515677_101657</name>
</gene>
<sequence>MNHKGTAVLETQNLILRKFVPADAKAMYENWANDSDVTEFLTWKPHESVEVTKDILNNWIDEYKNDDFYQWAITLKSNGDEPIGSISIVHKDEAINLVHVGYCIGKKWWKRGVTSEALGALIKFFMEEVGVNRIEARHDPLNPNSGKVMLKCGMKYEGTMRQADRNNKGICDYSMYSILASDYKN</sequence>
<dbReference type="RefSeq" id="WP_092722799.1">
    <property type="nucleotide sequence ID" value="NZ_FNGW01000001.1"/>
</dbReference>